<dbReference type="Gene3D" id="3.40.50.1820">
    <property type="entry name" value="alpha/beta hydrolase"/>
    <property type="match status" value="1"/>
</dbReference>
<feature type="signal peptide" evidence="2">
    <location>
        <begin position="1"/>
        <end position="24"/>
    </location>
</feature>
<dbReference type="InterPro" id="IPR006311">
    <property type="entry name" value="TAT_signal"/>
</dbReference>
<reference evidence="4 5" key="1">
    <citation type="journal article" date="2015" name="Int. J. Syst. Evol. Microbiol.">
        <title>Amycolatopsis rhabdoformis sp. nov., an actinomycete isolated from a tropical forest soil.</title>
        <authorList>
            <person name="Souza W.R."/>
            <person name="Silva R.E."/>
            <person name="Goodfellow M."/>
            <person name="Busarakam K."/>
            <person name="Figueiro F.S."/>
            <person name="Ferreira D."/>
            <person name="Rodrigues-Filho E."/>
            <person name="Moraes L.A.B."/>
            <person name="Zucchi T.D."/>
        </authorList>
    </citation>
    <scope>NUCLEOTIDE SEQUENCE [LARGE SCALE GENOMIC DNA]</scope>
    <source>
        <strain evidence="4 5">NCIMB 14900</strain>
    </source>
</reference>
<gene>
    <name evidence="4" type="ORF">VSH64_02675</name>
</gene>
<dbReference type="Pfam" id="PF08386">
    <property type="entry name" value="Abhydrolase_4"/>
    <property type="match status" value="1"/>
</dbReference>
<dbReference type="InterPro" id="IPR013595">
    <property type="entry name" value="Pept_S33_TAP-like_C"/>
</dbReference>
<sequence length="520" mass="53670">MRRRSTRRPCLRVLAAVLGVLAVAGCTTGPSVRPAVVDNDGQVTQAPAPSAAPVPLPPLTQPQSATLRWTDCDDDTRLRMGSPAVPDSLHFTCARFTSPLDAPDDTQHLLARILVLKAGDGPIPLVVVNDVGGEPGSVFAARLASQLPPAFLQKFSLIGVDRRGTGLSGGVQCVPPEARDALLSADPAQGDLSDVLDAARRAGQQCAIDLDTAQTALDSWRTAGDLEQLRTQLGIPHLNALGRGDGSKVLSEYAVRYPAQVGRMVLDGLPDPGEDRAAVLDAVAAGAQATFDAFAADCAARGCGLGDPKAALTQITDRLRTTPETTPDGVTVTPGIATYAVYLGLTDRTRWPALATALAAARSGDVTSLESFADPVIVDAQGRTSRIGGTMATRCNDAATRLPADQIDKVNQGMRAKYPQFGSAIAQELAWCGAWPVRREPLPAAGAPGAPPILVAATATDPVTPELGTTRAADQMPSAVTISWQGAGHGAVGSSSCVTAAAQAFLIDGKVPTDGTLCPA</sequence>
<evidence type="ECO:0000256" key="2">
    <source>
        <dbReference type="SAM" id="SignalP"/>
    </source>
</evidence>
<evidence type="ECO:0000313" key="5">
    <source>
        <dbReference type="Proteomes" id="UP001330812"/>
    </source>
</evidence>
<feature type="compositionally biased region" description="Pro residues" evidence="1">
    <location>
        <begin position="50"/>
        <end position="60"/>
    </location>
</feature>
<dbReference type="PROSITE" id="PS51257">
    <property type="entry name" value="PROKAR_LIPOPROTEIN"/>
    <property type="match status" value="1"/>
</dbReference>
<feature type="domain" description="Peptidase S33 tripeptidyl aminopeptidase-like C-terminal" evidence="3">
    <location>
        <begin position="418"/>
        <end position="518"/>
    </location>
</feature>
<protein>
    <submittedName>
        <fullName evidence="4">Alpha/beta hydrolase</fullName>
    </submittedName>
</protein>
<dbReference type="SUPFAM" id="SSF53474">
    <property type="entry name" value="alpha/beta-Hydrolases"/>
    <property type="match status" value="1"/>
</dbReference>
<dbReference type="PROSITE" id="PS51318">
    <property type="entry name" value="TAT"/>
    <property type="match status" value="1"/>
</dbReference>
<dbReference type="RefSeq" id="WP_326833847.1">
    <property type="nucleotide sequence ID" value="NZ_CP142149.1"/>
</dbReference>
<proteinExistence type="predicted"/>
<evidence type="ECO:0000313" key="4">
    <source>
        <dbReference type="EMBL" id="WSE31034.1"/>
    </source>
</evidence>
<dbReference type="EMBL" id="CP142149">
    <property type="protein sequence ID" value="WSE31034.1"/>
    <property type="molecule type" value="Genomic_DNA"/>
</dbReference>
<organism evidence="4 5">
    <name type="scientific">Amycolatopsis rhabdoformis</name>
    <dbReference type="NCBI Taxonomy" id="1448059"/>
    <lineage>
        <taxon>Bacteria</taxon>
        <taxon>Bacillati</taxon>
        <taxon>Actinomycetota</taxon>
        <taxon>Actinomycetes</taxon>
        <taxon>Pseudonocardiales</taxon>
        <taxon>Pseudonocardiaceae</taxon>
        <taxon>Amycolatopsis</taxon>
    </lineage>
</organism>
<name>A0ABZ1I9A2_9PSEU</name>
<dbReference type="Proteomes" id="UP001330812">
    <property type="component" value="Chromosome"/>
</dbReference>
<evidence type="ECO:0000259" key="3">
    <source>
        <dbReference type="Pfam" id="PF08386"/>
    </source>
</evidence>
<dbReference type="GO" id="GO:0016787">
    <property type="term" value="F:hydrolase activity"/>
    <property type="evidence" value="ECO:0007669"/>
    <property type="project" value="UniProtKB-KW"/>
</dbReference>
<accession>A0ABZ1I9A2</accession>
<keyword evidence="5" id="KW-1185">Reference proteome</keyword>
<keyword evidence="4" id="KW-0378">Hydrolase</keyword>
<feature type="region of interest" description="Disordered" evidence="1">
    <location>
        <begin position="41"/>
        <end position="60"/>
    </location>
</feature>
<dbReference type="InterPro" id="IPR029058">
    <property type="entry name" value="AB_hydrolase_fold"/>
</dbReference>
<keyword evidence="2" id="KW-0732">Signal</keyword>
<feature type="chain" id="PRO_5047117410" evidence="2">
    <location>
        <begin position="25"/>
        <end position="520"/>
    </location>
</feature>
<evidence type="ECO:0000256" key="1">
    <source>
        <dbReference type="SAM" id="MobiDB-lite"/>
    </source>
</evidence>